<evidence type="ECO:0000256" key="5">
    <source>
        <dbReference type="ARBA" id="ARBA00016895"/>
    </source>
</evidence>
<reference evidence="18 19" key="1">
    <citation type="submission" date="2013-04" db="EMBL/GenBank/DDBJ databases">
        <title>The Genome Sequence of Treponema maltophilum ATCC 51939.</title>
        <authorList>
            <consortium name="The Broad Institute Genomics Platform"/>
            <person name="Earl A."/>
            <person name="Ward D."/>
            <person name="Feldgarden M."/>
            <person name="Gevers D."/>
            <person name="Leonetti C."/>
            <person name="Blanton J.M."/>
            <person name="Dewhirst F.E."/>
            <person name="Izard J."/>
            <person name="Walker B."/>
            <person name="Young S."/>
            <person name="Zeng Q."/>
            <person name="Gargeya S."/>
            <person name="Fitzgerald M."/>
            <person name="Haas B."/>
            <person name="Abouelleil A."/>
            <person name="Allen A.W."/>
            <person name="Alvarado L."/>
            <person name="Arachchi H.M."/>
            <person name="Berlin A.M."/>
            <person name="Chapman S.B."/>
            <person name="Gainer-Dewar J."/>
            <person name="Goldberg J."/>
            <person name="Griggs A."/>
            <person name="Gujja S."/>
            <person name="Hansen M."/>
            <person name="Howarth C."/>
            <person name="Imamovic A."/>
            <person name="Ireland A."/>
            <person name="Larimer J."/>
            <person name="McCowan C."/>
            <person name="Murphy C."/>
            <person name="Pearson M."/>
            <person name="Poon T.W."/>
            <person name="Priest M."/>
            <person name="Roberts A."/>
            <person name="Saif S."/>
            <person name="Shea T."/>
            <person name="Sisk P."/>
            <person name="Sykes S."/>
            <person name="Wortman J."/>
            <person name="Nusbaum C."/>
            <person name="Birren B."/>
        </authorList>
    </citation>
    <scope>NUCLEOTIDE SEQUENCE [LARGE SCALE GENOMIC DNA]</scope>
    <source>
        <strain evidence="18 19">ATCC 51939</strain>
    </source>
</reference>
<dbReference type="Proteomes" id="UP000014541">
    <property type="component" value="Unassembled WGS sequence"/>
</dbReference>
<evidence type="ECO:0000256" key="8">
    <source>
        <dbReference type="ARBA" id="ARBA00022723"/>
    </source>
</evidence>
<dbReference type="GO" id="GO:0051539">
    <property type="term" value="F:4 iron, 4 sulfur cluster binding"/>
    <property type="evidence" value="ECO:0007669"/>
    <property type="project" value="UniProtKB-UniRule"/>
</dbReference>
<keyword evidence="19" id="KW-1185">Reference proteome</keyword>
<dbReference type="GO" id="GO:0046872">
    <property type="term" value="F:metal ion binding"/>
    <property type="evidence" value="ECO:0007669"/>
    <property type="project" value="UniProtKB-KW"/>
</dbReference>
<comment type="function">
    <text evidence="1 17">Catalyzes the conversion of epoxyqueuosine (oQ) to queuosine (Q), which is a hypermodified base found in the wobble positions of tRNA(Asp), tRNA(Asn), tRNA(His) and tRNA(Tyr).</text>
</comment>
<keyword evidence="11 17" id="KW-0408">Iron</keyword>
<dbReference type="Pfam" id="PF02677">
    <property type="entry name" value="QueH"/>
    <property type="match status" value="1"/>
</dbReference>
<dbReference type="OrthoDB" id="9801033at2"/>
<gene>
    <name evidence="17" type="primary">queH</name>
    <name evidence="18" type="ORF">HMPREF9194_02218</name>
</gene>
<evidence type="ECO:0000256" key="1">
    <source>
        <dbReference type="ARBA" id="ARBA00002268"/>
    </source>
</evidence>
<feature type="disulfide bond" description="Redox-active" evidence="17">
    <location>
        <begin position="228"/>
        <end position="230"/>
    </location>
</feature>
<keyword evidence="12 17" id="KW-0411">Iron-sulfur</keyword>
<feature type="binding site" evidence="17">
    <location>
        <position position="130"/>
    </location>
    <ligand>
        <name>[4Fe-4S] cluster</name>
        <dbReference type="ChEBI" id="CHEBI:49883"/>
    </ligand>
</feature>
<dbReference type="PANTHER" id="PTHR36701:SF1">
    <property type="entry name" value="EPOXYQUEUOSINE REDUCTASE QUEH"/>
    <property type="match status" value="1"/>
</dbReference>
<name>S3K0T8_TREMA</name>
<organism evidence="18 19">
    <name type="scientific">Treponema maltophilum ATCC 51939</name>
    <dbReference type="NCBI Taxonomy" id="1125699"/>
    <lineage>
        <taxon>Bacteria</taxon>
        <taxon>Pseudomonadati</taxon>
        <taxon>Spirochaetota</taxon>
        <taxon>Spirochaetia</taxon>
        <taxon>Spirochaetales</taxon>
        <taxon>Treponemataceae</taxon>
        <taxon>Treponema</taxon>
    </lineage>
</organism>
<dbReference type="RefSeq" id="WP_016526471.1">
    <property type="nucleotide sequence ID" value="NZ_KE332518.1"/>
</dbReference>
<dbReference type="AlphaFoldDB" id="S3K0T8"/>
<dbReference type="GO" id="GO:0052693">
    <property type="term" value="F:epoxyqueuosine reductase activity"/>
    <property type="evidence" value="ECO:0007669"/>
    <property type="project" value="UniProtKB-UniRule"/>
</dbReference>
<evidence type="ECO:0000256" key="10">
    <source>
        <dbReference type="ARBA" id="ARBA00023002"/>
    </source>
</evidence>
<dbReference type="PANTHER" id="PTHR36701">
    <property type="entry name" value="EPOXYQUEUOSINE REDUCTASE QUEH"/>
    <property type="match status" value="1"/>
</dbReference>
<evidence type="ECO:0000256" key="15">
    <source>
        <dbReference type="ARBA" id="ARBA00031446"/>
    </source>
</evidence>
<evidence type="ECO:0000256" key="3">
    <source>
        <dbReference type="ARBA" id="ARBA00008207"/>
    </source>
</evidence>
<keyword evidence="13 17" id="KW-1015">Disulfide bond</keyword>
<dbReference type="EC" id="1.17.99.6" evidence="4 17"/>
<protein>
    <recommendedName>
        <fullName evidence="5 17">Epoxyqueuosine reductase QueH</fullName>
        <ecNumber evidence="4 17">1.17.99.6</ecNumber>
    </recommendedName>
    <alternativeName>
        <fullName evidence="15 17">Queuosine biosynthesis protein QueH</fullName>
    </alternativeName>
</protein>
<keyword evidence="8 17" id="KW-0479">Metal-binding</keyword>
<evidence type="ECO:0000313" key="18">
    <source>
        <dbReference type="EMBL" id="EPF31863.1"/>
    </source>
</evidence>
<comment type="catalytic activity">
    <reaction evidence="16 17">
        <text>epoxyqueuosine(34) in tRNA + AH2 = queuosine(34) in tRNA + A + H2O</text>
        <dbReference type="Rhea" id="RHEA:32159"/>
        <dbReference type="Rhea" id="RHEA-COMP:18571"/>
        <dbReference type="Rhea" id="RHEA-COMP:18582"/>
        <dbReference type="ChEBI" id="CHEBI:13193"/>
        <dbReference type="ChEBI" id="CHEBI:15377"/>
        <dbReference type="ChEBI" id="CHEBI:17499"/>
        <dbReference type="ChEBI" id="CHEBI:194431"/>
        <dbReference type="ChEBI" id="CHEBI:194443"/>
        <dbReference type="EC" id="1.17.99.6"/>
    </reaction>
</comment>
<dbReference type="HOGENOM" id="CLU_088177_1_0_12"/>
<dbReference type="UniPathway" id="UPA00392"/>
<evidence type="ECO:0000256" key="9">
    <source>
        <dbReference type="ARBA" id="ARBA00022785"/>
    </source>
</evidence>
<evidence type="ECO:0000256" key="6">
    <source>
        <dbReference type="ARBA" id="ARBA00022485"/>
    </source>
</evidence>
<evidence type="ECO:0000256" key="14">
    <source>
        <dbReference type="ARBA" id="ARBA00023284"/>
    </source>
</evidence>
<keyword evidence="6 17" id="KW-0004">4Fe-4S</keyword>
<evidence type="ECO:0000256" key="17">
    <source>
        <dbReference type="HAMAP-Rule" id="MF_02089"/>
    </source>
</evidence>
<dbReference type="EMBL" id="ATFF01000006">
    <property type="protein sequence ID" value="EPF31863.1"/>
    <property type="molecule type" value="Genomic_DNA"/>
</dbReference>
<dbReference type="HAMAP" id="MF_02089">
    <property type="entry name" value="QueH"/>
    <property type="match status" value="1"/>
</dbReference>
<feature type="binding site" evidence="17">
    <location>
        <position position="133"/>
    </location>
    <ligand>
        <name>[4Fe-4S] cluster</name>
        <dbReference type="ChEBI" id="CHEBI:49883"/>
    </ligand>
</feature>
<keyword evidence="10 17" id="KW-0560">Oxidoreductase</keyword>
<comment type="caution">
    <text evidence="18">The sequence shown here is derived from an EMBL/GenBank/DDBJ whole genome shotgun (WGS) entry which is preliminary data.</text>
</comment>
<dbReference type="STRING" id="1125699.HMPREF9194_02218"/>
<evidence type="ECO:0000256" key="4">
    <source>
        <dbReference type="ARBA" id="ARBA00012622"/>
    </source>
</evidence>
<sequence length="254" mass="29480">MNQKQNYDKLFSLELERIAQSSEFIYKKPRLLLHACCGPCSSAVLERLADHFKITIFYYNPNIHPATEYERRLEELAFFLNRRQHKHRTETSDSTVDLVRADYNIGDFFAAVNIEELPERAQESERGERCFACYHLRMKKAALYALENGFDYFTTTLSISPHKNSEKINEIGAALERELSEAGLASNAPLRQKPAVPRYLYADFKKQNGYKRSLEISAEYGLYRQDYCGCIYSKQNSETHRSAQQNRVNAEVFS</sequence>
<keyword evidence="9 17" id="KW-0671">Queuosine biosynthesis</keyword>
<comment type="pathway">
    <text evidence="2 17">tRNA modification; tRNA-queuosine biosynthesis.</text>
</comment>
<keyword evidence="7 17" id="KW-0819">tRNA processing</keyword>
<evidence type="ECO:0000256" key="16">
    <source>
        <dbReference type="ARBA" id="ARBA00047415"/>
    </source>
</evidence>
<keyword evidence="14 17" id="KW-0676">Redox-active center</keyword>
<dbReference type="eggNOG" id="COG1636">
    <property type="taxonomic scope" value="Bacteria"/>
</dbReference>
<evidence type="ECO:0000313" key="19">
    <source>
        <dbReference type="Proteomes" id="UP000014541"/>
    </source>
</evidence>
<proteinExistence type="inferred from homology"/>
<evidence type="ECO:0000256" key="11">
    <source>
        <dbReference type="ARBA" id="ARBA00023004"/>
    </source>
</evidence>
<evidence type="ECO:0000256" key="13">
    <source>
        <dbReference type="ARBA" id="ARBA00023157"/>
    </source>
</evidence>
<feature type="binding site" evidence="17">
    <location>
        <position position="37"/>
    </location>
    <ligand>
        <name>[4Fe-4S] cluster</name>
        <dbReference type="ChEBI" id="CHEBI:49883"/>
    </ligand>
</feature>
<dbReference type="InterPro" id="IPR003828">
    <property type="entry name" value="QueH"/>
</dbReference>
<evidence type="ECO:0000256" key="2">
    <source>
        <dbReference type="ARBA" id="ARBA00004691"/>
    </source>
</evidence>
<dbReference type="GO" id="GO:0008616">
    <property type="term" value="P:tRNA queuosine(34) biosynthetic process"/>
    <property type="evidence" value="ECO:0007669"/>
    <property type="project" value="UniProtKB-UniRule"/>
</dbReference>
<evidence type="ECO:0000256" key="12">
    <source>
        <dbReference type="ARBA" id="ARBA00023014"/>
    </source>
</evidence>
<dbReference type="PATRIC" id="fig|1125699.3.peg.2238"/>
<accession>S3K0T8</accession>
<feature type="binding site" evidence="17">
    <location>
        <position position="36"/>
    </location>
    <ligand>
        <name>[4Fe-4S] cluster</name>
        <dbReference type="ChEBI" id="CHEBI:49883"/>
    </ligand>
</feature>
<comment type="similarity">
    <text evidence="3 17">Belongs to the QueH family.</text>
</comment>
<evidence type="ECO:0000256" key="7">
    <source>
        <dbReference type="ARBA" id="ARBA00022694"/>
    </source>
</evidence>